<feature type="signal peptide" evidence="2">
    <location>
        <begin position="1"/>
        <end position="24"/>
    </location>
</feature>
<comment type="subcellular location">
    <subcellularLocation>
        <location evidence="1">Periplasm</location>
    </subcellularLocation>
</comment>
<dbReference type="Gene3D" id="2.60.40.420">
    <property type="entry name" value="Cupredoxins - blue copper proteins"/>
    <property type="match status" value="1"/>
</dbReference>
<dbReference type="Proteomes" id="UP000240638">
    <property type="component" value="Unassembled WGS sequence"/>
</dbReference>
<dbReference type="RefSeq" id="WP_107152495.1">
    <property type="nucleotide sequence ID" value="NZ_PYUC01000010.1"/>
</dbReference>
<evidence type="ECO:0000256" key="2">
    <source>
        <dbReference type="SAM" id="SignalP"/>
    </source>
</evidence>
<organism evidence="3 4">
    <name type="scientific">Trinickia symbiotica</name>
    <dbReference type="NCBI Taxonomy" id="863227"/>
    <lineage>
        <taxon>Bacteria</taxon>
        <taxon>Pseudomonadati</taxon>
        <taxon>Pseudomonadota</taxon>
        <taxon>Betaproteobacteria</taxon>
        <taxon>Burkholderiales</taxon>
        <taxon>Burkholderiaceae</taxon>
        <taxon>Trinickia</taxon>
    </lineage>
</organism>
<gene>
    <name evidence="3" type="ORF">C9I57_20670</name>
</gene>
<evidence type="ECO:0000313" key="3">
    <source>
        <dbReference type="EMBL" id="PTB18909.1"/>
    </source>
</evidence>
<evidence type="ECO:0008006" key="5">
    <source>
        <dbReference type="Google" id="ProtNLM"/>
    </source>
</evidence>
<reference evidence="3 4" key="1">
    <citation type="submission" date="2018-03" db="EMBL/GenBank/DDBJ databases">
        <title>Whole genome analyses suggest that Burkholderia sensu lato contains two further novel genera in the rhizoxinica-symbiotica group Mycetohabitans gen. nov., and Trinickia gen. nov.: implications for the evolution of diazotrophy and nodulation in the Burkholderiaceae.</title>
        <authorList>
            <person name="Estrada De Los Santos P."/>
            <person name="Palmer M."/>
            <person name="Chavez-Ramirez B."/>
            <person name="Steenkamp E.T."/>
            <person name="Hirsch A.M."/>
            <person name="Manyaka P."/>
            <person name="Maluk M."/>
            <person name="Lafos M."/>
            <person name="Crook M."/>
            <person name="Gross E."/>
            <person name="Simon M.F."/>
            <person name="Bueno Dos Reis Junior F."/>
            <person name="Poole P.S."/>
            <person name="Venter S.N."/>
            <person name="James E.K."/>
        </authorList>
    </citation>
    <scope>NUCLEOTIDE SEQUENCE [LARGE SCALE GENOMIC DNA]</scope>
    <source>
        <strain evidence="3 4">JPY-366</strain>
    </source>
</reference>
<sequence>MLPKWSFHLLALTGFLLASSLAVASEPAKVVVRLSDGSNGRMSLTLSPWKVPSGPVEFTIKNESRNMEHEFLFAPWSGPDSALPYDGKTQQVKEDKVNGLQGVEDLRPRQTVTARFTLAEGRYVLFCNEPGHYHDDMRANLIVGAAK</sequence>
<comment type="caution">
    <text evidence="3">The sequence shown here is derived from an EMBL/GenBank/DDBJ whole genome shotgun (WGS) entry which is preliminary data.</text>
</comment>
<evidence type="ECO:0000313" key="4">
    <source>
        <dbReference type="Proteomes" id="UP000240638"/>
    </source>
</evidence>
<dbReference type="AlphaFoldDB" id="A0A2T3XQV6"/>
<dbReference type="EMBL" id="PYUC01000010">
    <property type="protein sequence ID" value="PTB18909.1"/>
    <property type="molecule type" value="Genomic_DNA"/>
</dbReference>
<keyword evidence="2" id="KW-0732">Signal</keyword>
<accession>A0A2T3XQV6</accession>
<dbReference type="GO" id="GO:0042597">
    <property type="term" value="C:periplasmic space"/>
    <property type="evidence" value="ECO:0007669"/>
    <property type="project" value="UniProtKB-SubCell"/>
</dbReference>
<dbReference type="SUPFAM" id="SSF49503">
    <property type="entry name" value="Cupredoxins"/>
    <property type="match status" value="1"/>
</dbReference>
<dbReference type="InterPro" id="IPR008972">
    <property type="entry name" value="Cupredoxin"/>
</dbReference>
<proteinExistence type="predicted"/>
<name>A0A2T3XQV6_9BURK</name>
<evidence type="ECO:0000256" key="1">
    <source>
        <dbReference type="ARBA" id="ARBA00004418"/>
    </source>
</evidence>
<feature type="chain" id="PRO_5015412403" description="Blue (type 1) copper domain-containing protein" evidence="2">
    <location>
        <begin position="25"/>
        <end position="147"/>
    </location>
</feature>
<protein>
    <recommendedName>
        <fullName evidence="5">Blue (type 1) copper domain-containing protein</fullName>
    </recommendedName>
</protein>